<dbReference type="Proteomes" id="UP000570166">
    <property type="component" value="Unassembled WGS sequence"/>
</dbReference>
<protein>
    <recommendedName>
        <fullName evidence="4">DUF2306 domain-containing protein</fullName>
    </recommendedName>
</protein>
<keyword evidence="1" id="KW-0472">Membrane</keyword>
<feature type="transmembrane region" description="Helical" evidence="1">
    <location>
        <begin position="52"/>
        <end position="74"/>
    </location>
</feature>
<proteinExistence type="predicted"/>
<feature type="transmembrane region" description="Helical" evidence="1">
    <location>
        <begin position="209"/>
        <end position="233"/>
    </location>
</feature>
<dbReference type="EMBL" id="JACEIB010000006">
    <property type="protein sequence ID" value="MBA2934267.1"/>
    <property type="molecule type" value="Genomic_DNA"/>
</dbReference>
<evidence type="ECO:0000256" key="1">
    <source>
        <dbReference type="SAM" id="Phobius"/>
    </source>
</evidence>
<evidence type="ECO:0000313" key="2">
    <source>
        <dbReference type="EMBL" id="MBA2934267.1"/>
    </source>
</evidence>
<feature type="transmembrane region" description="Helical" evidence="1">
    <location>
        <begin position="14"/>
        <end position="32"/>
    </location>
</feature>
<reference evidence="2 3" key="1">
    <citation type="submission" date="2020-07" db="EMBL/GenBank/DDBJ databases">
        <authorList>
            <person name="Sun Q."/>
        </authorList>
    </citation>
    <scope>NUCLEOTIDE SEQUENCE [LARGE SCALE GENOMIC DNA]</scope>
    <source>
        <strain evidence="2 3">CGMCC 1.13654</strain>
    </source>
</reference>
<keyword evidence="1" id="KW-0812">Transmembrane</keyword>
<feature type="transmembrane region" description="Helical" evidence="1">
    <location>
        <begin position="120"/>
        <end position="142"/>
    </location>
</feature>
<gene>
    <name evidence="2" type="ORF">HZF05_09160</name>
</gene>
<sequence>MATVAWARTRADRLFYSGVAIVVACFVLVGFGPSWFARPMLGAPAGIGPLSWVLILHGTLMTAWLALTVGQPLLVAANNRALHRSLGMAGATVAALILLVVPLATIHSMRNGGVPAFPTIYVFFAVNIVGLIAFAAAVGLGIARRRDAEAHKRLMTLSLVVLMPPAIGRWPVLYVLMPISGFLLADAIILAGCLYDWQTRGRVHRVWKVGGPLMIASQLICGPLGFSAPWIAFGRWAMRLPV</sequence>
<keyword evidence="1" id="KW-1133">Transmembrane helix</keyword>
<keyword evidence="3" id="KW-1185">Reference proteome</keyword>
<dbReference type="RefSeq" id="WP_160365767.1">
    <property type="nucleotide sequence ID" value="NZ_JACEIB010000006.1"/>
</dbReference>
<evidence type="ECO:0008006" key="4">
    <source>
        <dbReference type="Google" id="ProtNLM"/>
    </source>
</evidence>
<feature type="transmembrane region" description="Helical" evidence="1">
    <location>
        <begin position="86"/>
        <end position="108"/>
    </location>
</feature>
<name>A0A838L5G5_9SPHN</name>
<evidence type="ECO:0000313" key="3">
    <source>
        <dbReference type="Proteomes" id="UP000570166"/>
    </source>
</evidence>
<dbReference type="AlphaFoldDB" id="A0A838L5G5"/>
<comment type="caution">
    <text evidence="2">The sequence shown here is derived from an EMBL/GenBank/DDBJ whole genome shotgun (WGS) entry which is preliminary data.</text>
</comment>
<accession>A0A838L5G5</accession>
<organism evidence="2 3">
    <name type="scientific">Sphingomonas chungangi</name>
    <dbReference type="NCBI Taxonomy" id="2683589"/>
    <lineage>
        <taxon>Bacteria</taxon>
        <taxon>Pseudomonadati</taxon>
        <taxon>Pseudomonadota</taxon>
        <taxon>Alphaproteobacteria</taxon>
        <taxon>Sphingomonadales</taxon>
        <taxon>Sphingomonadaceae</taxon>
        <taxon>Sphingomonas</taxon>
    </lineage>
</organism>
<feature type="transmembrane region" description="Helical" evidence="1">
    <location>
        <begin position="179"/>
        <end position="197"/>
    </location>
</feature>